<reference evidence="3" key="1">
    <citation type="journal article" date="2019" name="Nat. Med.">
        <title>A library of human gut bacterial isolates paired with longitudinal multiomics data enables mechanistic microbiome research.</title>
        <authorList>
            <person name="Poyet M."/>
            <person name="Groussin M."/>
            <person name="Gibbons S.M."/>
            <person name="Avila-Pacheco J."/>
            <person name="Jiang X."/>
            <person name="Kearney S.M."/>
            <person name="Perrotta A.R."/>
            <person name="Berdy B."/>
            <person name="Zhao S."/>
            <person name="Lieberman T.D."/>
            <person name="Swanson P.K."/>
            <person name="Smith M."/>
            <person name="Roesemann S."/>
            <person name="Alexander J.E."/>
            <person name="Rich S.A."/>
            <person name="Livny J."/>
            <person name="Vlamakis H."/>
            <person name="Clish C."/>
            <person name="Bullock K."/>
            <person name="Deik A."/>
            <person name="Scott J."/>
            <person name="Pierce K.A."/>
            <person name="Xavier R.J."/>
            <person name="Alm E.J."/>
        </authorList>
    </citation>
    <scope>NUCLEOTIDE SEQUENCE</scope>
    <source>
        <strain evidence="3">BIOML-A18</strain>
    </source>
</reference>
<feature type="coiled-coil region" evidence="1">
    <location>
        <begin position="9"/>
        <end position="79"/>
    </location>
</feature>
<feature type="domain" description="Bacteriophage T5 Orf172 DNA-binding" evidence="2">
    <location>
        <begin position="316"/>
        <end position="399"/>
    </location>
</feature>
<dbReference type="SMART" id="SM00974">
    <property type="entry name" value="T5orf172"/>
    <property type="match status" value="1"/>
</dbReference>
<evidence type="ECO:0000259" key="2">
    <source>
        <dbReference type="SMART" id="SM00974"/>
    </source>
</evidence>
<gene>
    <name evidence="3" type="ORF">GKC89_01545</name>
</gene>
<dbReference type="InterPro" id="IPR025280">
    <property type="entry name" value="SNIPE"/>
</dbReference>
<accession>A0A6A8GMC0</accession>
<feature type="coiled-coil region" evidence="1">
    <location>
        <begin position="204"/>
        <end position="299"/>
    </location>
</feature>
<dbReference type="Pfam" id="PF13250">
    <property type="entry name" value="SNIPE"/>
    <property type="match status" value="1"/>
</dbReference>
<dbReference type="RefSeq" id="WP_154236488.1">
    <property type="nucleotide sequence ID" value="NZ_WKNS01000002.1"/>
</dbReference>
<organism evidence="3">
    <name type="scientific">Ligilactobacillus ruminis</name>
    <dbReference type="NCBI Taxonomy" id="1623"/>
    <lineage>
        <taxon>Bacteria</taxon>
        <taxon>Bacillati</taxon>
        <taxon>Bacillota</taxon>
        <taxon>Bacilli</taxon>
        <taxon>Lactobacillales</taxon>
        <taxon>Lactobacillaceae</taxon>
        <taxon>Ligilactobacillus</taxon>
    </lineage>
</organism>
<dbReference type="EMBL" id="WKOD01000002">
    <property type="protein sequence ID" value="MSA67822.1"/>
    <property type="molecule type" value="Genomic_DNA"/>
</dbReference>
<dbReference type="InterPro" id="IPR018306">
    <property type="entry name" value="Phage_T5_Orf172_DNA-bd"/>
</dbReference>
<name>A0A6A8GMC0_9LACO</name>
<dbReference type="AlphaFoldDB" id="A0A6A8GMC0"/>
<protein>
    <submittedName>
        <fullName evidence="3">DUF4041 domain-containing protein</fullName>
    </submittedName>
</protein>
<comment type="caution">
    <text evidence="3">The sequence shown here is derived from an EMBL/GenBank/DDBJ whole genome shotgun (WGS) entry which is preliminary data.</text>
</comment>
<evidence type="ECO:0000313" key="3">
    <source>
        <dbReference type="EMBL" id="MSA67822.1"/>
    </source>
</evidence>
<sequence>MSFLDAFKGKQYKKELEELKKSKMSIEQMDAFELQQSIIDKKKELDELNSNVEKLSTEKKTLADKLNELLQKIDNANSTIEMQEYGLYEPKYDFATSLGYKEKLTEIRKNQKEMIRKKTAVDYREGWTVDGSKAKGTKMTNDSIKLVLRAFNNECEAAINKVKYSNYDSIQKRIERSYEQINKLTSVTQVSISYYYLNSKLEELALAYEYARKKEQEKEELREQRQREREEKALQKEVAQKKKVIDKDITHYENVINELQEKLKNLTNDAEVKNINDQVAELKKKMDDREKEKEELDYRTANASAGYVYVISNIGSFGKDIFKIGVTRRLDPLERISELSSASVPFKFDVHALIFSYDAYKLENELHSYFDKYKLNKVNNHKEFYKIPIEKIKEKLAEYKELTIDFEEMADAEEYRQTLAIENNDK</sequence>
<evidence type="ECO:0000256" key="1">
    <source>
        <dbReference type="SAM" id="Coils"/>
    </source>
</evidence>
<dbReference type="Pfam" id="PF13455">
    <property type="entry name" value="MUG113"/>
    <property type="match status" value="1"/>
</dbReference>
<keyword evidence="1" id="KW-0175">Coiled coil</keyword>
<proteinExistence type="predicted"/>